<reference evidence="3 4" key="1">
    <citation type="submission" date="2019-11" db="EMBL/GenBank/DDBJ databases">
        <title>The genome sequence of Methylocystis heyeri.</title>
        <authorList>
            <person name="Oshkin I.Y."/>
            <person name="Miroshnikov K."/>
            <person name="Dedysh S.N."/>
        </authorList>
    </citation>
    <scope>NUCLEOTIDE SEQUENCE [LARGE SCALE GENOMIC DNA]</scope>
    <source>
        <strain evidence="3 4">H2</strain>
    </source>
</reference>
<dbReference type="RefSeq" id="WP_136495640.1">
    <property type="nucleotide sequence ID" value="NZ_CP046052.1"/>
</dbReference>
<proteinExistence type="predicted"/>
<protein>
    <submittedName>
        <fullName evidence="3">Glycosyltransferase</fullName>
    </submittedName>
</protein>
<name>A0A6B8KCF6_9HYPH</name>
<dbReference type="GO" id="GO:0016757">
    <property type="term" value="F:glycosyltransferase activity"/>
    <property type="evidence" value="ECO:0007669"/>
    <property type="project" value="InterPro"/>
</dbReference>
<keyword evidence="4" id="KW-1185">Reference proteome</keyword>
<dbReference type="OrthoDB" id="9790710at2"/>
<accession>A0A6B8KCF6</accession>
<dbReference type="AlphaFoldDB" id="A0A6B8KCF6"/>
<dbReference type="Pfam" id="PF00534">
    <property type="entry name" value="Glycos_transf_1"/>
    <property type="match status" value="1"/>
</dbReference>
<dbReference type="InterPro" id="IPR001296">
    <property type="entry name" value="Glyco_trans_1"/>
</dbReference>
<feature type="domain" description="Glycosyl transferase family 1" evidence="2">
    <location>
        <begin position="266"/>
        <end position="385"/>
    </location>
</feature>
<gene>
    <name evidence="3" type="ORF">H2LOC_006410</name>
</gene>
<dbReference type="PANTHER" id="PTHR46401">
    <property type="entry name" value="GLYCOSYLTRANSFERASE WBBK-RELATED"/>
    <property type="match status" value="1"/>
</dbReference>
<dbReference type="KEGG" id="mhey:H2LOC_006410"/>
<keyword evidence="1 3" id="KW-0808">Transferase</keyword>
<evidence type="ECO:0000313" key="3">
    <source>
        <dbReference type="EMBL" id="QGM45357.1"/>
    </source>
</evidence>
<dbReference type="SUPFAM" id="SSF53756">
    <property type="entry name" value="UDP-Glycosyltransferase/glycogen phosphorylase"/>
    <property type="match status" value="1"/>
</dbReference>
<dbReference type="EMBL" id="CP046052">
    <property type="protein sequence ID" value="QGM45357.1"/>
    <property type="molecule type" value="Genomic_DNA"/>
</dbReference>
<dbReference type="Proteomes" id="UP000309061">
    <property type="component" value="Chromosome"/>
</dbReference>
<evidence type="ECO:0000313" key="4">
    <source>
        <dbReference type="Proteomes" id="UP000309061"/>
    </source>
</evidence>
<organism evidence="3 4">
    <name type="scientific">Methylocystis heyeri</name>
    <dbReference type="NCBI Taxonomy" id="391905"/>
    <lineage>
        <taxon>Bacteria</taxon>
        <taxon>Pseudomonadati</taxon>
        <taxon>Pseudomonadota</taxon>
        <taxon>Alphaproteobacteria</taxon>
        <taxon>Hyphomicrobiales</taxon>
        <taxon>Methylocystaceae</taxon>
        <taxon>Methylocystis</taxon>
    </lineage>
</organism>
<dbReference type="Gene3D" id="3.40.50.2000">
    <property type="entry name" value="Glycogen Phosphorylase B"/>
    <property type="match status" value="1"/>
</dbReference>
<sequence>MTQGAQDPAKPLSESAKHRPVVYDIARLATRALNPNPNGIDRVDFAMARHFLGGGRRERQALYCSLLGPRLAPARRAMQAVEEIEACWRESVSPESDPAFEGVIAALGRSGAEAQPARRIVRPRLERAPQNWSALRRWALNPGESLAGVPQGAAYVNASQFLLDKPWFTKWLSGRPDVKPVFFVHDLLTVDCPEFFWEDEAKKGPRRLTAIVRLGAGAVVGSQTLAKRLRAFASSLGRPQLPICVASLPPPPIFAEPAEPDPSLADKSYFVVCGTIEPRKNHLLLLNLWRRLADRHGAATPKLVVIGKRGWLNRNVVDMMSRCPALRANVIEASGLSTPGLRSLLAGARALLMPSFAEGYGLPVAEAIAARIPVIASDLEVFREFGGEGPVYLDPLDGIGWLHAIEAFAQERSSAREDALARVSRVRLGGADAFFSALDGFIDAL</sequence>
<evidence type="ECO:0000259" key="2">
    <source>
        <dbReference type="Pfam" id="PF00534"/>
    </source>
</evidence>
<dbReference type="PANTHER" id="PTHR46401:SF2">
    <property type="entry name" value="GLYCOSYLTRANSFERASE WBBK-RELATED"/>
    <property type="match status" value="1"/>
</dbReference>
<evidence type="ECO:0000256" key="1">
    <source>
        <dbReference type="ARBA" id="ARBA00022679"/>
    </source>
</evidence>